<evidence type="ECO:0000313" key="8">
    <source>
        <dbReference type="Proteomes" id="UP001183176"/>
    </source>
</evidence>
<dbReference type="InterPro" id="IPR025110">
    <property type="entry name" value="AMP-bd_C"/>
</dbReference>
<protein>
    <submittedName>
        <fullName evidence="7">Long-chain fatty acid--CoA ligase</fullName>
    </submittedName>
</protein>
<evidence type="ECO:0000256" key="3">
    <source>
        <dbReference type="ARBA" id="ARBA00022832"/>
    </source>
</evidence>
<evidence type="ECO:0000259" key="5">
    <source>
        <dbReference type="Pfam" id="PF00501"/>
    </source>
</evidence>
<dbReference type="EMBL" id="JAVREH010000005">
    <property type="protein sequence ID" value="MDT0260843.1"/>
    <property type="molecule type" value="Genomic_DNA"/>
</dbReference>
<sequence length="539" mass="59223">MLGLMQDFPLTIEAILRRSERIFSSKTITTQTVTGQERITFAALAIRARQVGAVLDSLGVSADGRVGSFGWNTANHIALYFGVPCTGRVLHTLNIRLFPEQLAYTVTHAEDEAVFVDRSLLPLFAQYLPQLSTVKHVIVFDDGSPAPLPDDPRVLRWEDVVGDQADFTGRVRDENTAAAICYTTGTTGNPKGVLYSHRSTYLHSLILQAPATFALSEVDTALPVVPMFHAMAWGLPYACVMAGANLAMPGPGMTPAALLDVMERERVTITAGVPTIWMGMLPLLEGRELPHLRRVICGGSAVPKSLSEAWRTTIGLPITQAWGMTELSPLGTVCTLRSELADLSEDEKADVRSTAGLPPMGVEMRIIDPETREELPWDNEATGELETRGPWIARQYYRTDEPGEQFSADGWLRTGDVAAISGLGYMRLVNRTKDLVKSGGEWISSVDLENEIMGHPAVAEAAVIALPHPRWMERPFACVVLKQGESLSKDELLSFLAERVERWGLPDDVAFLDEIPKTSVGKFSKKTLREKFADRQLPD</sequence>
<evidence type="ECO:0000256" key="2">
    <source>
        <dbReference type="ARBA" id="ARBA00022598"/>
    </source>
</evidence>
<comment type="caution">
    <text evidence="7">The sequence shown here is derived from an EMBL/GenBank/DDBJ whole genome shotgun (WGS) entry which is preliminary data.</text>
</comment>
<dbReference type="InterPro" id="IPR042099">
    <property type="entry name" value="ANL_N_sf"/>
</dbReference>
<feature type="domain" description="AMP-dependent synthetase/ligase" evidence="5">
    <location>
        <begin position="31"/>
        <end position="397"/>
    </location>
</feature>
<dbReference type="GO" id="GO:0016874">
    <property type="term" value="F:ligase activity"/>
    <property type="evidence" value="ECO:0007669"/>
    <property type="project" value="UniProtKB-KW"/>
</dbReference>
<gene>
    <name evidence="7" type="ORF">RM423_05490</name>
</gene>
<evidence type="ECO:0000259" key="6">
    <source>
        <dbReference type="Pfam" id="PF13193"/>
    </source>
</evidence>
<dbReference type="Pfam" id="PF13193">
    <property type="entry name" value="AMP-binding_C"/>
    <property type="match status" value="1"/>
</dbReference>
<accession>A0ABU2J979</accession>
<dbReference type="RefSeq" id="WP_311422000.1">
    <property type="nucleotide sequence ID" value="NZ_JAVREH010000005.1"/>
</dbReference>
<proteinExistence type="inferred from homology"/>
<dbReference type="PANTHER" id="PTHR43859:SF4">
    <property type="entry name" value="BUTANOATE--COA LIGASE AAE1-RELATED"/>
    <property type="match status" value="1"/>
</dbReference>
<evidence type="ECO:0000256" key="4">
    <source>
        <dbReference type="ARBA" id="ARBA00023098"/>
    </source>
</evidence>
<organism evidence="7 8">
    <name type="scientific">Jatrophihabitans lederbergiae</name>
    <dbReference type="NCBI Taxonomy" id="3075547"/>
    <lineage>
        <taxon>Bacteria</taxon>
        <taxon>Bacillati</taxon>
        <taxon>Actinomycetota</taxon>
        <taxon>Actinomycetes</taxon>
        <taxon>Jatrophihabitantales</taxon>
        <taxon>Jatrophihabitantaceae</taxon>
        <taxon>Jatrophihabitans</taxon>
    </lineage>
</organism>
<dbReference type="PANTHER" id="PTHR43859">
    <property type="entry name" value="ACYL-ACTIVATING ENZYME"/>
    <property type="match status" value="1"/>
</dbReference>
<dbReference type="Proteomes" id="UP001183176">
    <property type="component" value="Unassembled WGS sequence"/>
</dbReference>
<name>A0ABU2J979_9ACTN</name>
<feature type="domain" description="AMP-binding enzyme C-terminal" evidence="6">
    <location>
        <begin position="448"/>
        <end position="522"/>
    </location>
</feature>
<dbReference type="InterPro" id="IPR020845">
    <property type="entry name" value="AMP-binding_CS"/>
</dbReference>
<keyword evidence="4" id="KW-0443">Lipid metabolism</keyword>
<reference evidence="8" key="1">
    <citation type="submission" date="2023-07" db="EMBL/GenBank/DDBJ databases">
        <title>30 novel species of actinomycetes from the DSMZ collection.</title>
        <authorList>
            <person name="Nouioui I."/>
        </authorList>
    </citation>
    <scope>NUCLEOTIDE SEQUENCE [LARGE SCALE GENOMIC DNA]</scope>
    <source>
        <strain evidence="8">DSM 44399</strain>
    </source>
</reference>
<keyword evidence="2 7" id="KW-0436">Ligase</keyword>
<dbReference type="InterPro" id="IPR045851">
    <property type="entry name" value="AMP-bd_C_sf"/>
</dbReference>
<evidence type="ECO:0000313" key="7">
    <source>
        <dbReference type="EMBL" id="MDT0260843.1"/>
    </source>
</evidence>
<dbReference type="Gene3D" id="3.40.50.12780">
    <property type="entry name" value="N-terminal domain of ligase-like"/>
    <property type="match status" value="1"/>
</dbReference>
<dbReference type="Pfam" id="PF00501">
    <property type="entry name" value="AMP-binding"/>
    <property type="match status" value="1"/>
</dbReference>
<dbReference type="PROSITE" id="PS00455">
    <property type="entry name" value="AMP_BINDING"/>
    <property type="match status" value="1"/>
</dbReference>
<keyword evidence="3" id="KW-0276">Fatty acid metabolism</keyword>
<dbReference type="NCBIfam" id="NF004837">
    <property type="entry name" value="PRK06187.1"/>
    <property type="match status" value="1"/>
</dbReference>
<dbReference type="SUPFAM" id="SSF56801">
    <property type="entry name" value="Acetyl-CoA synthetase-like"/>
    <property type="match status" value="1"/>
</dbReference>
<keyword evidence="8" id="KW-1185">Reference proteome</keyword>
<evidence type="ECO:0000256" key="1">
    <source>
        <dbReference type="ARBA" id="ARBA00006432"/>
    </source>
</evidence>
<dbReference type="InterPro" id="IPR000873">
    <property type="entry name" value="AMP-dep_synth/lig_dom"/>
</dbReference>
<dbReference type="CDD" id="cd12119">
    <property type="entry name" value="ttLC_FACS_AlkK_like"/>
    <property type="match status" value="1"/>
</dbReference>
<comment type="similarity">
    <text evidence="1">Belongs to the ATP-dependent AMP-binding enzyme family.</text>
</comment>
<dbReference type="Gene3D" id="3.30.300.30">
    <property type="match status" value="1"/>
</dbReference>